<accession>A0ACC1CEY5</accession>
<gene>
    <name evidence="1" type="ORF">K1T71_014673</name>
</gene>
<protein>
    <submittedName>
        <fullName evidence="1">Uncharacterized protein</fullName>
    </submittedName>
</protein>
<comment type="caution">
    <text evidence="1">The sequence shown here is derived from an EMBL/GenBank/DDBJ whole genome shotgun (WGS) entry which is preliminary data.</text>
</comment>
<keyword evidence="2" id="KW-1185">Reference proteome</keyword>
<reference evidence="1 2" key="1">
    <citation type="journal article" date="2021" name="Front. Genet.">
        <title>Chromosome-Level Genome Assembly Reveals Significant Gene Expansion in the Toll and IMD Signaling Pathways of Dendrolimus kikuchii.</title>
        <authorList>
            <person name="Zhou J."/>
            <person name="Wu P."/>
            <person name="Xiong Z."/>
            <person name="Liu N."/>
            <person name="Zhao N."/>
            <person name="Ji M."/>
            <person name="Qiu Y."/>
            <person name="Yang B."/>
        </authorList>
    </citation>
    <scope>NUCLEOTIDE SEQUENCE [LARGE SCALE GENOMIC DNA]</scope>
    <source>
        <strain evidence="1">Ann1</strain>
    </source>
</reference>
<name>A0ACC1CEY5_9NEOP</name>
<dbReference type="EMBL" id="CM034415">
    <property type="protein sequence ID" value="KAJ0170067.1"/>
    <property type="molecule type" value="Genomic_DNA"/>
</dbReference>
<evidence type="ECO:0000313" key="2">
    <source>
        <dbReference type="Proteomes" id="UP000824533"/>
    </source>
</evidence>
<dbReference type="Proteomes" id="UP000824533">
    <property type="component" value="Linkage Group LG29"/>
</dbReference>
<proteinExistence type="predicted"/>
<organism evidence="1 2">
    <name type="scientific">Dendrolimus kikuchii</name>
    <dbReference type="NCBI Taxonomy" id="765133"/>
    <lineage>
        <taxon>Eukaryota</taxon>
        <taxon>Metazoa</taxon>
        <taxon>Ecdysozoa</taxon>
        <taxon>Arthropoda</taxon>
        <taxon>Hexapoda</taxon>
        <taxon>Insecta</taxon>
        <taxon>Pterygota</taxon>
        <taxon>Neoptera</taxon>
        <taxon>Endopterygota</taxon>
        <taxon>Lepidoptera</taxon>
        <taxon>Glossata</taxon>
        <taxon>Ditrysia</taxon>
        <taxon>Bombycoidea</taxon>
        <taxon>Lasiocampidae</taxon>
        <taxon>Dendrolimus</taxon>
    </lineage>
</organism>
<evidence type="ECO:0000313" key="1">
    <source>
        <dbReference type="EMBL" id="KAJ0170067.1"/>
    </source>
</evidence>
<sequence length="186" mass="20393">MDYASIKKIDEESLQNLQEGSGPIDECLCSLLSPPEDERPSFRRSIKNALASIGQRKKKLLAGRSVDIPLAVIQEDGKGWKHSKEVVKRKSTCGKCGCDNENVVLKHSYANIRITSPDVSSICPCSSNCLPDKDKFQNNIEVTIERVECDSSVNRSLKPGHKGMSSSPVQESRPMEDTISGGEVNS</sequence>